<evidence type="ECO:0000259" key="4">
    <source>
        <dbReference type="PROSITE" id="PS50887"/>
    </source>
</evidence>
<evidence type="ECO:0000256" key="1">
    <source>
        <dbReference type="ARBA" id="ARBA00012528"/>
    </source>
</evidence>
<gene>
    <name evidence="5" type="ORF">SAMN05216204_103212</name>
</gene>
<dbReference type="EC" id="2.7.7.65" evidence="1"/>
<dbReference type="CDD" id="cd12914">
    <property type="entry name" value="PDC1_DGC_like"/>
    <property type="match status" value="1"/>
</dbReference>
<dbReference type="FunFam" id="3.30.70.270:FF:000001">
    <property type="entry name" value="Diguanylate cyclase domain protein"/>
    <property type="match status" value="1"/>
</dbReference>
<comment type="catalytic activity">
    <reaction evidence="2">
        <text>2 GTP = 3',3'-c-di-GMP + 2 diphosphate</text>
        <dbReference type="Rhea" id="RHEA:24898"/>
        <dbReference type="ChEBI" id="CHEBI:33019"/>
        <dbReference type="ChEBI" id="CHEBI:37565"/>
        <dbReference type="ChEBI" id="CHEBI:58805"/>
        <dbReference type="EC" id="2.7.7.65"/>
    </reaction>
</comment>
<dbReference type="PROSITE" id="PS50887">
    <property type="entry name" value="GGDEF"/>
    <property type="match status" value="1"/>
</dbReference>
<evidence type="ECO:0000313" key="6">
    <source>
        <dbReference type="Proteomes" id="UP000198639"/>
    </source>
</evidence>
<evidence type="ECO:0000256" key="2">
    <source>
        <dbReference type="ARBA" id="ARBA00034247"/>
    </source>
</evidence>
<feature type="domain" description="GGDEF" evidence="4">
    <location>
        <begin position="381"/>
        <end position="519"/>
    </location>
</feature>
<dbReference type="Gene3D" id="3.30.70.270">
    <property type="match status" value="1"/>
</dbReference>
<dbReference type="InterPro" id="IPR000160">
    <property type="entry name" value="GGDEF_dom"/>
</dbReference>
<dbReference type="GO" id="GO:0005886">
    <property type="term" value="C:plasma membrane"/>
    <property type="evidence" value="ECO:0007669"/>
    <property type="project" value="TreeGrafter"/>
</dbReference>
<dbReference type="InterPro" id="IPR043128">
    <property type="entry name" value="Rev_trsase/Diguanyl_cyclase"/>
</dbReference>
<dbReference type="PANTHER" id="PTHR45138:SF9">
    <property type="entry name" value="DIGUANYLATE CYCLASE DGCM-RELATED"/>
    <property type="match status" value="1"/>
</dbReference>
<accession>A0A1I1GDX4</accession>
<dbReference type="SMART" id="SM00267">
    <property type="entry name" value="GGDEF"/>
    <property type="match status" value="1"/>
</dbReference>
<dbReference type="OrthoDB" id="9813903at2"/>
<dbReference type="GO" id="GO:0052621">
    <property type="term" value="F:diguanylate cyclase activity"/>
    <property type="evidence" value="ECO:0007669"/>
    <property type="project" value="UniProtKB-EC"/>
</dbReference>
<dbReference type="InterPro" id="IPR050469">
    <property type="entry name" value="Diguanylate_Cyclase"/>
</dbReference>
<keyword evidence="6" id="KW-1185">Reference proteome</keyword>
<evidence type="ECO:0000313" key="5">
    <source>
        <dbReference type="EMBL" id="SFC07310.1"/>
    </source>
</evidence>
<organism evidence="5 6">
    <name type="scientific">Massilia yuzhufengensis</name>
    <dbReference type="NCBI Taxonomy" id="1164594"/>
    <lineage>
        <taxon>Bacteria</taxon>
        <taxon>Pseudomonadati</taxon>
        <taxon>Pseudomonadota</taxon>
        <taxon>Betaproteobacteria</taxon>
        <taxon>Burkholderiales</taxon>
        <taxon>Oxalobacteraceae</taxon>
        <taxon>Telluria group</taxon>
        <taxon>Massilia</taxon>
    </lineage>
</organism>
<name>A0A1I1GDX4_9BURK</name>
<dbReference type="AlphaFoldDB" id="A0A1I1GDX4"/>
<dbReference type="InterPro" id="IPR054327">
    <property type="entry name" value="His-kinase-like_sensor"/>
</dbReference>
<dbReference type="STRING" id="1164594.SAMN05216204_103212"/>
<keyword evidence="3" id="KW-0472">Membrane</keyword>
<dbReference type="SUPFAM" id="SSF55073">
    <property type="entry name" value="Nucleotide cyclase"/>
    <property type="match status" value="1"/>
</dbReference>
<dbReference type="GO" id="GO:0043709">
    <property type="term" value="P:cell adhesion involved in single-species biofilm formation"/>
    <property type="evidence" value="ECO:0007669"/>
    <property type="project" value="TreeGrafter"/>
</dbReference>
<dbReference type="InterPro" id="IPR029787">
    <property type="entry name" value="Nucleotide_cyclase"/>
</dbReference>
<dbReference type="PANTHER" id="PTHR45138">
    <property type="entry name" value="REGULATORY COMPONENTS OF SENSORY TRANSDUCTION SYSTEM"/>
    <property type="match status" value="1"/>
</dbReference>
<dbReference type="EMBL" id="FOLD01000003">
    <property type="protein sequence ID" value="SFC07310.1"/>
    <property type="molecule type" value="Genomic_DNA"/>
</dbReference>
<keyword evidence="3" id="KW-0812">Transmembrane</keyword>
<dbReference type="CDD" id="cd01949">
    <property type="entry name" value="GGDEF"/>
    <property type="match status" value="1"/>
</dbReference>
<evidence type="ECO:0000256" key="3">
    <source>
        <dbReference type="SAM" id="Phobius"/>
    </source>
</evidence>
<protein>
    <recommendedName>
        <fullName evidence="1">diguanylate cyclase</fullName>
        <ecNumber evidence="1">2.7.7.65</ecNumber>
    </recommendedName>
</protein>
<dbReference type="GO" id="GO:1902201">
    <property type="term" value="P:negative regulation of bacterial-type flagellum-dependent cell motility"/>
    <property type="evidence" value="ECO:0007669"/>
    <property type="project" value="TreeGrafter"/>
</dbReference>
<dbReference type="RefSeq" id="WP_091871747.1">
    <property type="nucleotide sequence ID" value="NZ_FOLD01000003.1"/>
</dbReference>
<dbReference type="Pfam" id="PF00990">
    <property type="entry name" value="GGDEF"/>
    <property type="match status" value="1"/>
</dbReference>
<dbReference type="Gene3D" id="3.30.450.20">
    <property type="entry name" value="PAS domain"/>
    <property type="match status" value="2"/>
</dbReference>
<dbReference type="Pfam" id="PF22588">
    <property type="entry name" value="dCache_1_like"/>
    <property type="match status" value="1"/>
</dbReference>
<dbReference type="CDD" id="cd12915">
    <property type="entry name" value="PDC2_DGC_like"/>
    <property type="match status" value="1"/>
</dbReference>
<proteinExistence type="predicted"/>
<dbReference type="NCBIfam" id="TIGR00254">
    <property type="entry name" value="GGDEF"/>
    <property type="match status" value="1"/>
</dbReference>
<dbReference type="Proteomes" id="UP000198639">
    <property type="component" value="Unassembled WGS sequence"/>
</dbReference>
<feature type="transmembrane region" description="Helical" evidence="3">
    <location>
        <begin position="299"/>
        <end position="320"/>
    </location>
</feature>
<sequence length="531" mass="57933">MTHNQPAHTPITRLRAKKRPAVRYAIRLLALFCVLLAAAQAWSAWSSRQSRLAENAAATSNMAGALAAQAESTIRIVDTVLAGVVERVEHDGMAPVSADRLRAHIHTMVKEVKELHGLFVYGADGSWLVSSNPLQIAGNNADREYFQYHLNNPGRGLHVGTPVRSRSTGVWVLPVSRRLQHPDGSFAGVALGTIRIDFFADLYDSFDVGKDGAILLGLDDGTVVYRRPFNEKLIGSSIAGGPIFQRYKTYGPVGTATARSSIDGVVRLYSYRKVDQLPMLVSTAQSKREILAEWRQSTLLMSAATLLVVILLGMVGARLVRQIMIRDELEDALVIAKEHLQARNQELTVLVTKDGLTGIGNRRHFEDILRLELNRARRTGAPLSLVLVDVDFFKKYNDRYGHVSGDDCLRQVAGALRNSLARPSDLVARYGGEEFAVLLPATGQVGARYVAERLRLAVMDLNIVHAESPFGIATTSAGACTYHAAPGEDGSPESFVRQTDALLYRAKANGRNRVCSDLDSTGEAQAPSLAM</sequence>
<keyword evidence="3" id="KW-1133">Transmembrane helix</keyword>
<reference evidence="6" key="1">
    <citation type="submission" date="2016-10" db="EMBL/GenBank/DDBJ databases">
        <authorList>
            <person name="Varghese N."/>
            <person name="Submissions S."/>
        </authorList>
    </citation>
    <scope>NUCLEOTIDE SEQUENCE [LARGE SCALE GENOMIC DNA]</scope>
    <source>
        <strain evidence="6">CGMCC 1.12041</strain>
    </source>
</reference>